<evidence type="ECO:0000313" key="2">
    <source>
        <dbReference type="Proteomes" id="UP000280455"/>
    </source>
</evidence>
<organism evidence="1 2">
    <name type="scientific">Pseudomonas chlororaphis subsp. aureofaciens</name>
    <dbReference type="NCBI Taxonomy" id="587851"/>
    <lineage>
        <taxon>Bacteria</taxon>
        <taxon>Pseudomonadati</taxon>
        <taxon>Pseudomonadota</taxon>
        <taxon>Gammaproteobacteria</taxon>
        <taxon>Pseudomonadales</taxon>
        <taxon>Pseudomonadaceae</taxon>
        <taxon>Pseudomonas</taxon>
    </lineage>
</organism>
<dbReference type="EC" id="2.7.7.72" evidence="1"/>
<dbReference type="EMBL" id="CP027750">
    <property type="protein sequence ID" value="AZE30493.1"/>
    <property type="molecule type" value="Genomic_DNA"/>
</dbReference>
<name>A0AAD0ZJQ5_9PSED</name>
<dbReference type="AlphaFoldDB" id="A0AAD0ZJQ5"/>
<sequence>MWFPGRSRTQVLRQLRCRSQPRKLGSGYTGIAVPVAAAAGCDRRRSRRKTRRCGFPGRSRTQVLRQLRCRSQPRKLGSGYTGITVPVAAAAGCDRRRSRRKTRRCGFPGRSRTQVLRQLRCRSQPRKLGSGYTGSAIPVAAGVACDRRRSRRKTRRCGFPGRSRTQVLRQLRCRSQPRKLGSGYTGIAVPVAAAAGCDRRRSRRKTRRCGFPADRGLRFCGNCVAVRSLASSAAATQASRSL</sequence>
<reference evidence="1 2" key="1">
    <citation type="submission" date="2018-03" db="EMBL/GenBank/DDBJ databases">
        <title>Diversity of phytobeneficial traits revealed by whole-genome analysis of worldwide-isolated phenazine-producing Pseudomonas spp.</title>
        <authorList>
            <person name="Biessy A."/>
            <person name="Novinscak A."/>
            <person name="Blom J."/>
            <person name="Leger G."/>
            <person name="Thomashow L.S."/>
            <person name="Cazorla F.M."/>
            <person name="Josic D."/>
            <person name="Filion M."/>
        </authorList>
    </citation>
    <scope>NUCLEOTIDE SEQUENCE [LARGE SCALE GENOMIC DNA]</scope>
    <source>
        <strain evidence="1 2">ChPhzS24</strain>
    </source>
</reference>
<dbReference type="GO" id="GO:0004810">
    <property type="term" value="F:CCA tRNA nucleotidyltransferase activity"/>
    <property type="evidence" value="ECO:0007669"/>
    <property type="project" value="UniProtKB-EC"/>
</dbReference>
<evidence type="ECO:0000313" key="1">
    <source>
        <dbReference type="EMBL" id="AZE30493.1"/>
    </source>
</evidence>
<keyword evidence="1" id="KW-0548">Nucleotidyltransferase</keyword>
<dbReference type="Proteomes" id="UP000280455">
    <property type="component" value="Chromosome"/>
</dbReference>
<accession>A0AAD0ZJQ5</accession>
<protein>
    <submittedName>
        <fullName evidence="1">tRNA nucleotidyltransferase</fullName>
        <ecNumber evidence="1">2.7.7.72</ecNumber>
    </submittedName>
</protein>
<gene>
    <name evidence="1" type="ORF">C4K07_3710</name>
</gene>
<proteinExistence type="predicted"/>
<keyword evidence="1" id="KW-0808">Transferase</keyword>